<gene>
    <name evidence="2" type="ORF">GCM10023185_32620</name>
</gene>
<dbReference type="Pfam" id="PF00535">
    <property type="entry name" value="Glycos_transf_2"/>
    <property type="match status" value="1"/>
</dbReference>
<dbReference type="Gene3D" id="3.90.550.10">
    <property type="entry name" value="Spore Coat Polysaccharide Biosynthesis Protein SpsA, Chain A"/>
    <property type="match status" value="1"/>
</dbReference>
<dbReference type="InterPro" id="IPR001173">
    <property type="entry name" value="Glyco_trans_2-like"/>
</dbReference>
<dbReference type="InterPro" id="IPR029044">
    <property type="entry name" value="Nucleotide-diphossugar_trans"/>
</dbReference>
<dbReference type="EMBL" id="BAABGZ010000069">
    <property type="protein sequence ID" value="GAA4363681.1"/>
    <property type="molecule type" value="Genomic_DNA"/>
</dbReference>
<organism evidence="2 3">
    <name type="scientific">Hymenobacter saemangeumensis</name>
    <dbReference type="NCBI Taxonomy" id="1084522"/>
    <lineage>
        <taxon>Bacteria</taxon>
        <taxon>Pseudomonadati</taxon>
        <taxon>Bacteroidota</taxon>
        <taxon>Cytophagia</taxon>
        <taxon>Cytophagales</taxon>
        <taxon>Hymenobacteraceae</taxon>
        <taxon>Hymenobacter</taxon>
    </lineage>
</organism>
<dbReference type="InterPro" id="IPR050834">
    <property type="entry name" value="Glycosyltransf_2"/>
</dbReference>
<proteinExistence type="predicted"/>
<dbReference type="CDD" id="cd00761">
    <property type="entry name" value="Glyco_tranf_GTA_type"/>
    <property type="match status" value="1"/>
</dbReference>
<feature type="domain" description="Glycosyltransferase 2-like" evidence="1">
    <location>
        <begin position="7"/>
        <end position="128"/>
    </location>
</feature>
<keyword evidence="3" id="KW-1185">Reference proteome</keyword>
<reference evidence="3" key="1">
    <citation type="journal article" date="2019" name="Int. J. Syst. Evol. Microbiol.">
        <title>The Global Catalogue of Microorganisms (GCM) 10K type strain sequencing project: providing services to taxonomists for standard genome sequencing and annotation.</title>
        <authorList>
            <consortium name="The Broad Institute Genomics Platform"/>
            <consortium name="The Broad Institute Genome Sequencing Center for Infectious Disease"/>
            <person name="Wu L."/>
            <person name="Ma J."/>
        </authorList>
    </citation>
    <scope>NUCLEOTIDE SEQUENCE [LARGE SCALE GENOMIC DNA]</scope>
    <source>
        <strain evidence="3">JCM 17923</strain>
    </source>
</reference>
<dbReference type="RefSeq" id="WP_345237173.1">
    <property type="nucleotide sequence ID" value="NZ_BAABGZ010000069.1"/>
</dbReference>
<dbReference type="PANTHER" id="PTHR43685">
    <property type="entry name" value="GLYCOSYLTRANSFERASE"/>
    <property type="match status" value="1"/>
</dbReference>
<evidence type="ECO:0000313" key="2">
    <source>
        <dbReference type="EMBL" id="GAA4363681.1"/>
    </source>
</evidence>
<accession>A0ABP8INF1</accession>
<comment type="caution">
    <text evidence="2">The sequence shown here is derived from an EMBL/GenBank/DDBJ whole genome shotgun (WGS) entry which is preliminary data.</text>
</comment>
<name>A0ABP8INF1_9BACT</name>
<evidence type="ECO:0000313" key="3">
    <source>
        <dbReference type="Proteomes" id="UP001501153"/>
    </source>
</evidence>
<dbReference type="SUPFAM" id="SSF53448">
    <property type="entry name" value="Nucleotide-diphospho-sugar transferases"/>
    <property type="match status" value="1"/>
</dbReference>
<protein>
    <submittedName>
        <fullName evidence="2">Glycosyltransferase family A protein</fullName>
    </submittedName>
</protein>
<sequence>MGAALVSIIIPTYNRAHLLGAAIRSAQSQTYPATQIIIIDDGSTDDTRAVVAAFDGVEYYYQPNQGQAAARNAGLRHCRGEFMASLDSDDVWDPDFLASSISQLQKHRLDFVFLNWNATNGSNGFVRFFALPGKKRRFCTRAEGEWWLLDAAQTRRLFVETCPAPSSSLVIRSSALQGQWNEEMHIADDWCLILDMVLSRGCRSAFTMQPHWLKHVHDHNIYDGRDELIVIQELGFHDEKQLAQRYQSRLSLLERGIFRRRMAQHYFSFAYISWKRAAPLRTVAQHLAAAFWLAPIDVGRSTVSGAMSYLKKRLAAPNQ</sequence>
<dbReference type="PANTHER" id="PTHR43685:SF2">
    <property type="entry name" value="GLYCOSYLTRANSFERASE 2-LIKE DOMAIN-CONTAINING PROTEIN"/>
    <property type="match status" value="1"/>
</dbReference>
<evidence type="ECO:0000259" key="1">
    <source>
        <dbReference type="Pfam" id="PF00535"/>
    </source>
</evidence>
<dbReference type="Proteomes" id="UP001501153">
    <property type="component" value="Unassembled WGS sequence"/>
</dbReference>